<evidence type="ECO:0000256" key="1">
    <source>
        <dbReference type="ARBA" id="ARBA00004651"/>
    </source>
</evidence>
<feature type="transmembrane region" description="Helical" evidence="7">
    <location>
        <begin position="103"/>
        <end position="123"/>
    </location>
</feature>
<proteinExistence type="inferred from homology"/>
<comment type="caution">
    <text evidence="9">The sequence shown here is derived from an EMBL/GenBank/DDBJ whole genome shotgun (WGS) entry which is preliminary data.</text>
</comment>
<dbReference type="GO" id="GO:0042918">
    <property type="term" value="P:alkanesulfonate transmembrane transport"/>
    <property type="evidence" value="ECO:0007669"/>
    <property type="project" value="UniProtKB-ARBA"/>
</dbReference>
<dbReference type="EMBL" id="SLXH01000021">
    <property type="protein sequence ID" value="TCP16018.1"/>
    <property type="molecule type" value="Genomic_DNA"/>
</dbReference>
<comment type="subcellular location">
    <subcellularLocation>
        <location evidence="1 7">Cell membrane</location>
        <topology evidence="1 7">Multi-pass membrane protein</topology>
    </subcellularLocation>
</comment>
<organism evidence="9 10">
    <name type="scientific">Simplicispira metamorpha</name>
    <dbReference type="NCBI Taxonomy" id="80881"/>
    <lineage>
        <taxon>Bacteria</taxon>
        <taxon>Pseudomonadati</taxon>
        <taxon>Pseudomonadota</taxon>
        <taxon>Betaproteobacteria</taxon>
        <taxon>Burkholderiales</taxon>
        <taxon>Comamonadaceae</taxon>
        <taxon>Simplicispira</taxon>
    </lineage>
</organism>
<sequence>MWINHWIAVATGGSVPPGAAAGVGAQAAAPTRQPRRGAGHWNWRWLWAWPFPLAVLALWQLSAVNGWVPDQVLPPPGVVFSTFADMAASGELWSHLSISLVRVFSGFGIGLAAGLLLGAAMGLSPTVRDYVFPLFKAFSQVPVIGWLPLLMLLVGIDEALKFLLIAKAALVPVAINTCQGIQSVPNRFVEVAKVYGFTRWQMLTKVVFPAATAPIWNGVRYGLTHAWLALVVVELLASSEGVGFLIVYGRQLFQLDVVLAAVLAVGIVGLALDKVLARTESWLLRWRRPGL</sequence>
<keyword evidence="2 7" id="KW-0813">Transport</keyword>
<dbReference type="SUPFAM" id="SSF161098">
    <property type="entry name" value="MetI-like"/>
    <property type="match status" value="1"/>
</dbReference>
<keyword evidence="6 7" id="KW-0472">Membrane</keyword>
<dbReference type="GO" id="GO:0005886">
    <property type="term" value="C:plasma membrane"/>
    <property type="evidence" value="ECO:0007669"/>
    <property type="project" value="UniProtKB-SubCell"/>
</dbReference>
<dbReference type="RefSeq" id="WP_193552692.1">
    <property type="nucleotide sequence ID" value="NZ_QXNC01000018.1"/>
</dbReference>
<feature type="domain" description="ABC transmembrane type-1" evidence="8">
    <location>
        <begin position="92"/>
        <end position="276"/>
    </location>
</feature>
<evidence type="ECO:0000313" key="9">
    <source>
        <dbReference type="EMBL" id="TCP16018.1"/>
    </source>
</evidence>
<dbReference type="Gene3D" id="1.10.3720.10">
    <property type="entry name" value="MetI-like"/>
    <property type="match status" value="1"/>
</dbReference>
<evidence type="ECO:0000256" key="7">
    <source>
        <dbReference type="RuleBase" id="RU363032"/>
    </source>
</evidence>
<dbReference type="PANTHER" id="PTHR30151:SF38">
    <property type="entry name" value="ALIPHATIC SULFONATES TRANSPORT PERMEASE PROTEIN SSUC-RELATED"/>
    <property type="match status" value="1"/>
</dbReference>
<keyword evidence="3" id="KW-1003">Cell membrane</keyword>
<name>A0A4R2N5F7_9BURK</name>
<reference evidence="9 10" key="1">
    <citation type="submission" date="2019-03" db="EMBL/GenBank/DDBJ databases">
        <title>Genomic Encyclopedia of Type Strains, Phase IV (KMG-IV): sequencing the most valuable type-strain genomes for metagenomic binning, comparative biology and taxonomic classification.</title>
        <authorList>
            <person name="Goeker M."/>
        </authorList>
    </citation>
    <scope>NUCLEOTIDE SEQUENCE [LARGE SCALE GENOMIC DNA]</scope>
    <source>
        <strain evidence="9 10">DSM 1837</strain>
    </source>
</reference>
<dbReference type="Proteomes" id="UP000295182">
    <property type="component" value="Unassembled WGS sequence"/>
</dbReference>
<dbReference type="InterPro" id="IPR035906">
    <property type="entry name" value="MetI-like_sf"/>
</dbReference>
<feature type="transmembrane region" description="Helical" evidence="7">
    <location>
        <begin position="255"/>
        <end position="272"/>
    </location>
</feature>
<dbReference type="CDD" id="cd06261">
    <property type="entry name" value="TM_PBP2"/>
    <property type="match status" value="1"/>
</dbReference>
<evidence type="ECO:0000256" key="4">
    <source>
        <dbReference type="ARBA" id="ARBA00022692"/>
    </source>
</evidence>
<evidence type="ECO:0000256" key="3">
    <source>
        <dbReference type="ARBA" id="ARBA00022475"/>
    </source>
</evidence>
<dbReference type="Pfam" id="PF00528">
    <property type="entry name" value="BPD_transp_1"/>
    <property type="match status" value="1"/>
</dbReference>
<feature type="transmembrane region" description="Helical" evidence="7">
    <location>
        <begin position="45"/>
        <end position="68"/>
    </location>
</feature>
<dbReference type="PANTHER" id="PTHR30151">
    <property type="entry name" value="ALKANE SULFONATE ABC TRANSPORTER-RELATED, MEMBRANE SUBUNIT"/>
    <property type="match status" value="1"/>
</dbReference>
<protein>
    <submittedName>
        <fullName evidence="9">Sulfonate transport system permease protein</fullName>
    </submittedName>
</protein>
<evidence type="ECO:0000256" key="2">
    <source>
        <dbReference type="ARBA" id="ARBA00022448"/>
    </source>
</evidence>
<keyword evidence="5 7" id="KW-1133">Transmembrane helix</keyword>
<gene>
    <name evidence="9" type="ORF">EV674_1216</name>
</gene>
<dbReference type="FunFam" id="1.10.3720.10:FF:000003">
    <property type="entry name" value="Aliphatic sulfonate ABC transporter permease"/>
    <property type="match status" value="1"/>
</dbReference>
<evidence type="ECO:0000256" key="5">
    <source>
        <dbReference type="ARBA" id="ARBA00022989"/>
    </source>
</evidence>
<dbReference type="InterPro" id="IPR000515">
    <property type="entry name" value="MetI-like"/>
</dbReference>
<accession>A0A4R2N5F7</accession>
<comment type="similarity">
    <text evidence="7">Belongs to the binding-protein-dependent transport system permease family.</text>
</comment>
<keyword evidence="10" id="KW-1185">Reference proteome</keyword>
<evidence type="ECO:0000256" key="6">
    <source>
        <dbReference type="ARBA" id="ARBA00023136"/>
    </source>
</evidence>
<evidence type="ECO:0000313" key="10">
    <source>
        <dbReference type="Proteomes" id="UP000295182"/>
    </source>
</evidence>
<keyword evidence="4 7" id="KW-0812">Transmembrane</keyword>
<evidence type="ECO:0000259" key="8">
    <source>
        <dbReference type="PROSITE" id="PS50928"/>
    </source>
</evidence>
<dbReference type="PROSITE" id="PS50928">
    <property type="entry name" value="ABC_TM1"/>
    <property type="match status" value="1"/>
</dbReference>
<feature type="transmembrane region" description="Helical" evidence="7">
    <location>
        <begin position="135"/>
        <end position="156"/>
    </location>
</feature>
<feature type="transmembrane region" description="Helical" evidence="7">
    <location>
        <begin position="226"/>
        <end position="248"/>
    </location>
</feature>
<dbReference type="AlphaFoldDB" id="A0A4R2N5F7"/>